<keyword evidence="3" id="KW-1185">Reference proteome</keyword>
<accession>A0ABV2IWF6</accession>
<evidence type="ECO:0000313" key="2">
    <source>
        <dbReference type="EMBL" id="MET3612825.1"/>
    </source>
</evidence>
<dbReference type="RefSeq" id="WP_354555361.1">
    <property type="nucleotide sequence ID" value="NZ_JBEPMB010000001.1"/>
</dbReference>
<feature type="chain" id="PRO_5046553999" description="TolA protein" evidence="1">
    <location>
        <begin position="25"/>
        <end position="129"/>
    </location>
</feature>
<gene>
    <name evidence="2" type="ORF">ABID16_001130</name>
</gene>
<feature type="signal peptide" evidence="1">
    <location>
        <begin position="1"/>
        <end position="24"/>
    </location>
</feature>
<evidence type="ECO:0000256" key="1">
    <source>
        <dbReference type="SAM" id="SignalP"/>
    </source>
</evidence>
<reference evidence="2 3" key="1">
    <citation type="submission" date="2024-06" db="EMBL/GenBank/DDBJ databases">
        <title>Genomic Encyclopedia of Type Strains, Phase IV (KMG-IV): sequencing the most valuable type-strain genomes for metagenomic binning, comparative biology and taxonomic classification.</title>
        <authorList>
            <person name="Goeker M."/>
        </authorList>
    </citation>
    <scope>NUCLEOTIDE SEQUENCE [LARGE SCALE GENOMIC DNA]</scope>
    <source>
        <strain evidence="2 3">DSM 29780</strain>
    </source>
</reference>
<comment type="caution">
    <text evidence="2">The sequence shown here is derived from an EMBL/GenBank/DDBJ whole genome shotgun (WGS) entry which is preliminary data.</text>
</comment>
<organism evidence="2 3">
    <name type="scientific">Rhizobium aquaticum</name>
    <dbReference type="NCBI Taxonomy" id="1549636"/>
    <lineage>
        <taxon>Bacteria</taxon>
        <taxon>Pseudomonadati</taxon>
        <taxon>Pseudomonadota</taxon>
        <taxon>Alphaproteobacteria</taxon>
        <taxon>Hyphomicrobiales</taxon>
        <taxon>Rhizobiaceae</taxon>
        <taxon>Rhizobium/Agrobacterium group</taxon>
        <taxon>Rhizobium</taxon>
    </lineage>
</organism>
<dbReference type="Proteomes" id="UP001549047">
    <property type="component" value="Unassembled WGS sequence"/>
</dbReference>
<name>A0ABV2IWF6_9HYPH</name>
<proteinExistence type="predicted"/>
<evidence type="ECO:0000313" key="3">
    <source>
        <dbReference type="Proteomes" id="UP001549047"/>
    </source>
</evidence>
<sequence length="129" mass="13496">MTWRSAAGLAAFIAVLQTVTAMQAAGQHDVKLRIGQDVSAAIARCFKGPSGLSPPYPAVTLVLNFRPDGNLDGPPQLGDPPGGDARHSATTAAVLAAASECARIDNAARFRDTYSDWASLRLIIRPGEP</sequence>
<protein>
    <recommendedName>
        <fullName evidence="4">TolA protein</fullName>
    </recommendedName>
</protein>
<keyword evidence="1" id="KW-0732">Signal</keyword>
<dbReference type="EMBL" id="JBEPMB010000001">
    <property type="protein sequence ID" value="MET3612825.1"/>
    <property type="molecule type" value="Genomic_DNA"/>
</dbReference>
<evidence type="ECO:0008006" key="4">
    <source>
        <dbReference type="Google" id="ProtNLM"/>
    </source>
</evidence>